<protein>
    <submittedName>
        <fullName evidence="1">Uncharacterized protein</fullName>
    </submittedName>
</protein>
<keyword evidence="2" id="KW-1185">Reference proteome</keyword>
<evidence type="ECO:0000313" key="2">
    <source>
        <dbReference type="Proteomes" id="UP001234297"/>
    </source>
</evidence>
<proteinExistence type="predicted"/>
<dbReference type="Proteomes" id="UP001234297">
    <property type="component" value="Chromosome 12"/>
</dbReference>
<sequence>MTIHLSESFMANWFVRGLREDIYEMRAQENEKGEKPFVSRSSRGVRKPPSSLAALLYEDEEERMARSRGRVRRRQRCSAAGLGCQAMRTTGVQKKRATATNDAEDGDEDDCDRRCRLGCNVEVGSGAACCWTMAVRSMHLLLIFLVWGYEDSGSGKRRGWAAEQGTDIMDGEDEMTDRGARITRLKEHLGGITGEIAACKNVPPEVKWQMERLVMETKKNKEKKRQRNEDIGNPYGNEDEELGEGSEDTDLEEKTAPPKRRKGQELQTSFSSSQNRRKDIPPKAPQPPMSNYFPPRTTPGSQPSIKSAMASKEMKEAADMTIARWWFHASIPFNATRSKFFQPMVNAIASIRAGYKAPSYHDFRGKLLKKSVEEVNRLMVHYKSSWSETGCSIMADGWTDGIQRDMIKRTGKNALDPISLENIDILADWIAEEPTLMTIDEVEGWATVEVGLAEEDIPDFDGGGQVTVAVVEEEDDDDYDDL</sequence>
<evidence type="ECO:0000313" key="1">
    <source>
        <dbReference type="EMBL" id="KAJ8615467.1"/>
    </source>
</evidence>
<comment type="caution">
    <text evidence="1">The sequence shown here is derived from an EMBL/GenBank/DDBJ whole genome shotgun (WGS) entry which is preliminary data.</text>
</comment>
<organism evidence="1 2">
    <name type="scientific">Persea americana</name>
    <name type="common">Avocado</name>
    <dbReference type="NCBI Taxonomy" id="3435"/>
    <lineage>
        <taxon>Eukaryota</taxon>
        <taxon>Viridiplantae</taxon>
        <taxon>Streptophyta</taxon>
        <taxon>Embryophyta</taxon>
        <taxon>Tracheophyta</taxon>
        <taxon>Spermatophyta</taxon>
        <taxon>Magnoliopsida</taxon>
        <taxon>Magnoliidae</taxon>
        <taxon>Laurales</taxon>
        <taxon>Lauraceae</taxon>
        <taxon>Persea</taxon>
    </lineage>
</organism>
<accession>A0ACC2K3E3</accession>
<dbReference type="EMBL" id="CM056820">
    <property type="protein sequence ID" value="KAJ8615467.1"/>
    <property type="molecule type" value="Genomic_DNA"/>
</dbReference>
<name>A0ACC2K3E3_PERAE</name>
<reference evidence="1 2" key="1">
    <citation type="journal article" date="2022" name="Hortic Res">
        <title>A haplotype resolved chromosomal level avocado genome allows analysis of novel avocado genes.</title>
        <authorList>
            <person name="Nath O."/>
            <person name="Fletcher S.J."/>
            <person name="Hayward A."/>
            <person name="Shaw L.M."/>
            <person name="Masouleh A.K."/>
            <person name="Furtado A."/>
            <person name="Henry R.J."/>
            <person name="Mitter N."/>
        </authorList>
    </citation>
    <scope>NUCLEOTIDE SEQUENCE [LARGE SCALE GENOMIC DNA]</scope>
    <source>
        <strain evidence="2">cv. Hass</strain>
    </source>
</reference>
<gene>
    <name evidence="1" type="ORF">MRB53_034839</name>
</gene>